<sequence length="130" mass="15114">MNSDIELIWTFSLPVKVDNNTKEVSSEDEIAQGEDNEQYKEKYFTLKEDHEKIQLEHAQLLTKYQQVQKHHDKIKAENRGLKRLNDSNCDLSKGDDVQAKWVDEDGNESWLSATVTKVLKHDFAVLKLLI</sequence>
<evidence type="ECO:0000313" key="2">
    <source>
        <dbReference type="Proteomes" id="UP000828390"/>
    </source>
</evidence>
<reference evidence="1" key="1">
    <citation type="journal article" date="2019" name="bioRxiv">
        <title>The Genome of the Zebra Mussel, Dreissena polymorpha: A Resource for Invasive Species Research.</title>
        <authorList>
            <person name="McCartney M.A."/>
            <person name="Auch B."/>
            <person name="Kono T."/>
            <person name="Mallez S."/>
            <person name="Zhang Y."/>
            <person name="Obille A."/>
            <person name="Becker A."/>
            <person name="Abrahante J.E."/>
            <person name="Garbe J."/>
            <person name="Badalamenti J.P."/>
            <person name="Herman A."/>
            <person name="Mangelson H."/>
            <person name="Liachko I."/>
            <person name="Sullivan S."/>
            <person name="Sone E.D."/>
            <person name="Koren S."/>
            <person name="Silverstein K.A.T."/>
            <person name="Beckman K.B."/>
            <person name="Gohl D.M."/>
        </authorList>
    </citation>
    <scope>NUCLEOTIDE SEQUENCE</scope>
    <source>
        <strain evidence="1">Duluth1</strain>
        <tissue evidence="1">Whole animal</tissue>
    </source>
</reference>
<gene>
    <name evidence="1" type="ORF">DPMN_065931</name>
</gene>
<reference evidence="1" key="2">
    <citation type="submission" date="2020-11" db="EMBL/GenBank/DDBJ databases">
        <authorList>
            <person name="McCartney M.A."/>
            <person name="Auch B."/>
            <person name="Kono T."/>
            <person name="Mallez S."/>
            <person name="Becker A."/>
            <person name="Gohl D.M."/>
            <person name="Silverstein K.A.T."/>
            <person name="Koren S."/>
            <person name="Bechman K.B."/>
            <person name="Herman A."/>
            <person name="Abrahante J.E."/>
            <person name="Garbe J."/>
        </authorList>
    </citation>
    <scope>NUCLEOTIDE SEQUENCE</scope>
    <source>
        <strain evidence="1">Duluth1</strain>
        <tissue evidence="1">Whole animal</tissue>
    </source>
</reference>
<proteinExistence type="predicted"/>
<evidence type="ECO:0000313" key="1">
    <source>
        <dbReference type="EMBL" id="KAH3706544.1"/>
    </source>
</evidence>
<organism evidence="1 2">
    <name type="scientific">Dreissena polymorpha</name>
    <name type="common">Zebra mussel</name>
    <name type="synonym">Mytilus polymorpha</name>
    <dbReference type="NCBI Taxonomy" id="45954"/>
    <lineage>
        <taxon>Eukaryota</taxon>
        <taxon>Metazoa</taxon>
        <taxon>Spiralia</taxon>
        <taxon>Lophotrochozoa</taxon>
        <taxon>Mollusca</taxon>
        <taxon>Bivalvia</taxon>
        <taxon>Autobranchia</taxon>
        <taxon>Heteroconchia</taxon>
        <taxon>Euheterodonta</taxon>
        <taxon>Imparidentia</taxon>
        <taxon>Neoheterodontei</taxon>
        <taxon>Myida</taxon>
        <taxon>Dreissenoidea</taxon>
        <taxon>Dreissenidae</taxon>
        <taxon>Dreissena</taxon>
    </lineage>
</organism>
<dbReference type="Proteomes" id="UP000828390">
    <property type="component" value="Unassembled WGS sequence"/>
</dbReference>
<name>A0A9D3YY20_DREPO</name>
<dbReference type="EMBL" id="JAIWYP010000014">
    <property type="protein sequence ID" value="KAH3706544.1"/>
    <property type="molecule type" value="Genomic_DNA"/>
</dbReference>
<dbReference type="AlphaFoldDB" id="A0A9D3YY20"/>
<comment type="caution">
    <text evidence="1">The sequence shown here is derived from an EMBL/GenBank/DDBJ whole genome shotgun (WGS) entry which is preliminary data.</text>
</comment>
<accession>A0A9D3YY20</accession>
<protein>
    <submittedName>
        <fullName evidence="1">Uncharacterized protein</fullName>
    </submittedName>
</protein>
<keyword evidence="2" id="KW-1185">Reference proteome</keyword>